<evidence type="ECO:0000256" key="6">
    <source>
        <dbReference type="SAM" id="Phobius"/>
    </source>
</evidence>
<name>A0A397BLI1_APHAT</name>
<organism evidence="9 15">
    <name type="scientific">Aphanomyces astaci</name>
    <name type="common">Crayfish plague agent</name>
    <dbReference type="NCBI Taxonomy" id="112090"/>
    <lineage>
        <taxon>Eukaryota</taxon>
        <taxon>Sar</taxon>
        <taxon>Stramenopiles</taxon>
        <taxon>Oomycota</taxon>
        <taxon>Saprolegniomycetes</taxon>
        <taxon>Saprolegniales</taxon>
        <taxon>Verrucalvaceae</taxon>
        <taxon>Aphanomyces</taxon>
    </lineage>
</organism>
<dbReference type="Proteomes" id="UP000283543">
    <property type="component" value="Unassembled WGS sequence"/>
</dbReference>
<dbReference type="GO" id="GO:0012505">
    <property type="term" value="C:endomembrane system"/>
    <property type="evidence" value="ECO:0007669"/>
    <property type="project" value="UniProtKB-SubCell"/>
</dbReference>
<evidence type="ECO:0000313" key="10">
    <source>
        <dbReference type="EMBL" id="RHY50553.1"/>
    </source>
</evidence>
<evidence type="ECO:0000313" key="13">
    <source>
        <dbReference type="EMBL" id="RHY83208.1"/>
    </source>
</evidence>
<dbReference type="EMBL" id="QUTB01004148">
    <property type="protein sequence ID" value="RHY63834.1"/>
    <property type="molecule type" value="Genomic_DNA"/>
</dbReference>
<keyword evidence="3 6" id="KW-0812">Transmembrane</keyword>
<dbReference type="Proteomes" id="UP000266196">
    <property type="component" value="Unassembled WGS sequence"/>
</dbReference>
<dbReference type="EMBL" id="QUTD01007364">
    <property type="protein sequence ID" value="RHY50553.1"/>
    <property type="molecule type" value="Genomic_DNA"/>
</dbReference>
<reference evidence="15 16" key="1">
    <citation type="submission" date="2018-08" db="EMBL/GenBank/DDBJ databases">
        <title>Aphanomyces genome sequencing and annotation.</title>
        <authorList>
            <person name="Minardi D."/>
            <person name="Oidtmann B."/>
            <person name="Van Der Giezen M."/>
            <person name="Studholme D.J."/>
        </authorList>
    </citation>
    <scope>NUCLEOTIDE SEQUENCE [LARGE SCALE GENOMIC DNA]</scope>
    <source>
        <strain evidence="14 17">197901</strain>
        <strain evidence="10 19">D2</strain>
        <strain evidence="13 21">FDL457</strain>
        <strain evidence="9 15">Kv</strain>
        <strain evidence="12 16">SA</strain>
        <strain evidence="11 20">Si</strain>
        <strain evidence="8 18">Yx</strain>
    </source>
</reference>
<evidence type="ECO:0000313" key="14">
    <source>
        <dbReference type="EMBL" id="RHY95180.1"/>
    </source>
</evidence>
<feature type="transmembrane region" description="Helical" evidence="6">
    <location>
        <begin position="55"/>
        <end position="79"/>
    </location>
</feature>
<evidence type="ECO:0000313" key="21">
    <source>
        <dbReference type="Proteomes" id="UP000286510"/>
    </source>
</evidence>
<evidence type="ECO:0000313" key="12">
    <source>
        <dbReference type="EMBL" id="RHY73783.1"/>
    </source>
</evidence>
<evidence type="ECO:0000256" key="1">
    <source>
        <dbReference type="ARBA" id="ARBA00004127"/>
    </source>
</evidence>
<feature type="transmembrane region" description="Helical" evidence="6">
    <location>
        <begin position="369"/>
        <end position="393"/>
    </location>
</feature>
<evidence type="ECO:0000256" key="3">
    <source>
        <dbReference type="ARBA" id="ARBA00022692"/>
    </source>
</evidence>
<dbReference type="InterPro" id="IPR020846">
    <property type="entry name" value="MFS_dom"/>
</dbReference>
<evidence type="ECO:0000313" key="20">
    <source>
        <dbReference type="Proteomes" id="UP000283543"/>
    </source>
</evidence>
<keyword evidence="5 6" id="KW-0472">Membrane</keyword>
<evidence type="ECO:0000256" key="5">
    <source>
        <dbReference type="ARBA" id="ARBA00023136"/>
    </source>
</evidence>
<feature type="transmembrane region" description="Helical" evidence="6">
    <location>
        <begin position="201"/>
        <end position="220"/>
    </location>
</feature>
<dbReference type="Proteomes" id="UP000265427">
    <property type="component" value="Unassembled WGS sequence"/>
</dbReference>
<dbReference type="Proteomes" id="UP000286510">
    <property type="component" value="Unassembled WGS sequence"/>
</dbReference>
<dbReference type="Proteomes" id="UP000265716">
    <property type="component" value="Unassembled WGS sequence"/>
</dbReference>
<evidence type="ECO:0000259" key="7">
    <source>
        <dbReference type="PROSITE" id="PS50850"/>
    </source>
</evidence>
<dbReference type="SUPFAM" id="SSF103473">
    <property type="entry name" value="MFS general substrate transporter"/>
    <property type="match status" value="1"/>
</dbReference>
<dbReference type="InterPro" id="IPR036259">
    <property type="entry name" value="MFS_trans_sf"/>
</dbReference>
<dbReference type="Proteomes" id="UP000266239">
    <property type="component" value="Unassembled WGS sequence"/>
</dbReference>
<dbReference type="PANTHER" id="PTHR23510:SF3">
    <property type="entry name" value="MAJOR FACILITATOR SUPERFAMILY DOMAIN-CONTAINING PROTEIN 8"/>
    <property type="match status" value="1"/>
</dbReference>
<dbReference type="AlphaFoldDB" id="A0A397BLI1"/>
<dbReference type="InterPro" id="IPR051068">
    <property type="entry name" value="MFS_Domain-Containing_Protein"/>
</dbReference>
<comment type="caution">
    <text evidence="9">The sequence shown here is derived from an EMBL/GenBank/DDBJ whole genome shotgun (WGS) entry which is preliminary data.</text>
</comment>
<dbReference type="VEuPathDB" id="FungiDB:H257_08778"/>
<dbReference type="EMBL" id="QUTA01007916">
    <property type="protein sequence ID" value="RHY05381.1"/>
    <property type="molecule type" value="Genomic_DNA"/>
</dbReference>
<gene>
    <name evidence="8" type="ORF">DYB25_010188</name>
    <name evidence="13" type="ORF">DYB26_007589</name>
    <name evidence="10" type="ORF">DYB30_010736</name>
    <name evidence="14" type="ORF">DYB31_004901</name>
    <name evidence="11" type="ORF">DYB34_006199</name>
    <name evidence="9" type="ORF">DYB36_010845</name>
    <name evidence="12" type="ORF">DYB38_010651</name>
</gene>
<evidence type="ECO:0000313" key="16">
    <source>
        <dbReference type="Proteomes" id="UP000265716"/>
    </source>
</evidence>
<evidence type="ECO:0000313" key="9">
    <source>
        <dbReference type="EMBL" id="RHY20122.1"/>
    </source>
</evidence>
<evidence type="ECO:0000313" key="15">
    <source>
        <dbReference type="Proteomes" id="UP000265427"/>
    </source>
</evidence>
<dbReference type="EMBL" id="QUTC01002541">
    <property type="protein sequence ID" value="RHY73783.1"/>
    <property type="molecule type" value="Genomic_DNA"/>
</dbReference>
<feature type="transmembrane region" description="Helical" evidence="6">
    <location>
        <begin position="344"/>
        <end position="363"/>
    </location>
</feature>
<evidence type="ECO:0000313" key="8">
    <source>
        <dbReference type="EMBL" id="RHY05381.1"/>
    </source>
</evidence>
<dbReference type="EMBL" id="QUSZ01003004">
    <property type="protein sequence ID" value="RHY20122.1"/>
    <property type="molecule type" value="Genomic_DNA"/>
</dbReference>
<dbReference type="Pfam" id="PF07690">
    <property type="entry name" value="MFS_1"/>
    <property type="match status" value="1"/>
</dbReference>
<dbReference type="EMBL" id="QUTF01025650">
    <property type="protein sequence ID" value="RHY83208.1"/>
    <property type="molecule type" value="Genomic_DNA"/>
</dbReference>
<feature type="transmembrane region" description="Helical" evidence="6">
    <location>
        <begin position="311"/>
        <end position="332"/>
    </location>
</feature>
<dbReference type="InterPro" id="IPR011701">
    <property type="entry name" value="MFS"/>
</dbReference>
<feature type="transmembrane region" description="Helical" evidence="6">
    <location>
        <begin position="405"/>
        <end position="427"/>
    </location>
</feature>
<proteinExistence type="predicted"/>
<feature type="transmembrane region" description="Helical" evidence="6">
    <location>
        <begin position="99"/>
        <end position="119"/>
    </location>
</feature>
<dbReference type="PROSITE" id="PS50850">
    <property type="entry name" value="MFS"/>
    <property type="match status" value="1"/>
</dbReference>
<feature type="transmembrane region" description="Helical" evidence="6">
    <location>
        <begin position="433"/>
        <end position="455"/>
    </location>
</feature>
<evidence type="ECO:0000313" key="19">
    <source>
        <dbReference type="Proteomes" id="UP000266643"/>
    </source>
</evidence>
<accession>A0A397BLI1</accession>
<feature type="transmembrane region" description="Helical" evidence="6">
    <location>
        <begin position="269"/>
        <end position="291"/>
    </location>
</feature>
<evidence type="ECO:0000313" key="18">
    <source>
        <dbReference type="Proteomes" id="UP000266239"/>
    </source>
</evidence>
<feature type="transmembrane region" description="Helical" evidence="6">
    <location>
        <begin position="161"/>
        <end position="181"/>
    </location>
</feature>
<dbReference type="PANTHER" id="PTHR23510">
    <property type="entry name" value="INNER MEMBRANE TRANSPORT PROTEIN YAJR"/>
    <property type="match status" value="1"/>
</dbReference>
<sequence length="468" mass="50348">MMLSSSYNAYKPIPDTPSPRFDHVQATRSWRIQVALINSMEFAAESSRGIVMPTLFLYCQSVGGTLADMGILMSIFSIGRLVSSMVFGYLCDRPGASFRFVYMVSLAIGVVGNIMYLLADSHVANSKTLLVVSRFIVGVGAGNRSVCRADIARLTSMDQRLTYLTLLSTVVFLGYALTPGLGEVFVGVNFTLVGGISIHELNAPGLVMAAFDFLLAICMWRGYSEVLHASIPPPSSMDTSSKNVVVHAPTEGSNTTGDDVVDEELSTRLFYFGVAVFVGLNIIGRGVLSIFETISVPLYLDVTRLSGDQAVASASAFQFNMGLLGLLSYLAIMVCRRKVADSGWLLLGLAAMVVGNGLLFFLWPLSFNAMALGIFFVWSVGSPLITTVSLAAFSKILGSRQQGTWMGILGSSASMSRIVLPLLPALFDTFAPLFVVSLIMAVVGMASLHGFHTLVTQAKAKRANRERV</sequence>
<dbReference type="Gene3D" id="1.20.1250.20">
    <property type="entry name" value="MFS general substrate transporter like domains"/>
    <property type="match status" value="1"/>
</dbReference>
<keyword evidence="4 6" id="KW-1133">Transmembrane helix</keyword>
<dbReference type="Proteomes" id="UP000266643">
    <property type="component" value="Unassembled WGS sequence"/>
</dbReference>
<evidence type="ECO:0000313" key="11">
    <source>
        <dbReference type="EMBL" id="RHY63834.1"/>
    </source>
</evidence>
<keyword evidence="2" id="KW-0813">Transport</keyword>
<evidence type="ECO:0000256" key="4">
    <source>
        <dbReference type="ARBA" id="ARBA00022989"/>
    </source>
</evidence>
<dbReference type="GO" id="GO:0022857">
    <property type="term" value="F:transmembrane transporter activity"/>
    <property type="evidence" value="ECO:0007669"/>
    <property type="project" value="InterPro"/>
</dbReference>
<evidence type="ECO:0000313" key="17">
    <source>
        <dbReference type="Proteomes" id="UP000266196"/>
    </source>
</evidence>
<dbReference type="EMBL" id="QUTE01016917">
    <property type="protein sequence ID" value="RHY95180.1"/>
    <property type="molecule type" value="Genomic_DNA"/>
</dbReference>
<comment type="subcellular location">
    <subcellularLocation>
        <location evidence="1">Endomembrane system</location>
        <topology evidence="1">Multi-pass membrane protein</topology>
    </subcellularLocation>
</comment>
<feature type="domain" description="Major facilitator superfamily (MFS) profile" evidence="7">
    <location>
        <begin position="33"/>
        <end position="459"/>
    </location>
</feature>
<protein>
    <recommendedName>
        <fullName evidence="7">Major facilitator superfamily (MFS) profile domain-containing protein</fullName>
    </recommendedName>
</protein>
<evidence type="ECO:0000256" key="2">
    <source>
        <dbReference type="ARBA" id="ARBA00022448"/>
    </source>
</evidence>